<keyword evidence="8" id="KW-1003">Cell membrane</keyword>
<evidence type="ECO:0000256" key="16">
    <source>
        <dbReference type="ARBA" id="ARBA00023209"/>
    </source>
</evidence>
<name>A0A933IAJ6_UNCT6</name>
<dbReference type="EMBL" id="JACQXR010000141">
    <property type="protein sequence ID" value="MBI4727630.1"/>
    <property type="molecule type" value="Genomic_DNA"/>
</dbReference>
<keyword evidence="11 18" id="KW-0812">Transmembrane</keyword>
<evidence type="ECO:0000256" key="6">
    <source>
        <dbReference type="ARBA" id="ARBA00012487"/>
    </source>
</evidence>
<evidence type="ECO:0000256" key="3">
    <source>
        <dbReference type="ARBA" id="ARBA00005119"/>
    </source>
</evidence>
<accession>A0A933IAJ6</accession>
<sequence>MTESNKQEFRPAGRNIKDSFSKLGPRVLVAFLGIPLMLAAVYLGGWWLWALVLLISLLGLLEYYGLASVKGYAPLKWWGLLGGILLLLSFSLVSDLMAGLTVGWLLLLLGWTAIKARIENSLAGLAATIFGIIYVPGLLGHMILLRNYGQAPGFKLLTLAMALVWAGDTGAYFTGLIWGKRPLAPKISPQKSIEGLLGGALFTVTASVLLSLYWVKELGLWQALIIGLGVAFFGTLGDLFESLFKRDAGVKDSGNLLPGHGGVLDRFDSMMFALPFVYWYCRIFVLG</sequence>
<dbReference type="AlphaFoldDB" id="A0A933IAJ6"/>
<comment type="pathway">
    <text evidence="3 18">Phospholipid metabolism; CDP-diacylglycerol biosynthesis; CDP-diacylglycerol from sn-glycerol 3-phosphate: step 3/3.</text>
</comment>
<keyword evidence="17" id="KW-1208">Phospholipid metabolism</keyword>
<comment type="pathway">
    <text evidence="4">Lipid metabolism.</text>
</comment>
<keyword evidence="10 18" id="KW-0808">Transferase</keyword>
<dbReference type="GO" id="GO:0016024">
    <property type="term" value="P:CDP-diacylglycerol biosynthetic process"/>
    <property type="evidence" value="ECO:0007669"/>
    <property type="project" value="TreeGrafter"/>
</dbReference>
<dbReference type="PROSITE" id="PS01315">
    <property type="entry name" value="CDS"/>
    <property type="match status" value="1"/>
</dbReference>
<dbReference type="PANTHER" id="PTHR46382:SF1">
    <property type="entry name" value="PHOSPHATIDATE CYTIDYLYLTRANSFERASE"/>
    <property type="match status" value="1"/>
</dbReference>
<evidence type="ECO:0000256" key="8">
    <source>
        <dbReference type="ARBA" id="ARBA00022475"/>
    </source>
</evidence>
<evidence type="ECO:0000256" key="13">
    <source>
        <dbReference type="ARBA" id="ARBA00022989"/>
    </source>
</evidence>
<protein>
    <recommendedName>
        <fullName evidence="7 18">Phosphatidate cytidylyltransferase</fullName>
        <ecNumber evidence="6 18">2.7.7.41</ecNumber>
    </recommendedName>
</protein>
<keyword evidence="15 19" id="KW-0472">Membrane</keyword>
<evidence type="ECO:0000256" key="12">
    <source>
        <dbReference type="ARBA" id="ARBA00022695"/>
    </source>
</evidence>
<evidence type="ECO:0000313" key="20">
    <source>
        <dbReference type="EMBL" id="MBI4727630.1"/>
    </source>
</evidence>
<proteinExistence type="inferred from homology"/>
<reference evidence="20" key="1">
    <citation type="submission" date="2020-07" db="EMBL/GenBank/DDBJ databases">
        <title>Huge and variable diversity of episymbiotic CPR bacteria and DPANN archaea in groundwater ecosystems.</title>
        <authorList>
            <person name="He C.Y."/>
            <person name="Keren R."/>
            <person name="Whittaker M."/>
            <person name="Farag I.F."/>
            <person name="Doudna J."/>
            <person name="Cate J.H.D."/>
            <person name="Banfield J.F."/>
        </authorList>
    </citation>
    <scope>NUCLEOTIDE SEQUENCE</scope>
    <source>
        <strain evidence="20">NC_groundwater_1520_Pr4_B-0.1um_53_5</strain>
    </source>
</reference>
<evidence type="ECO:0000256" key="11">
    <source>
        <dbReference type="ARBA" id="ARBA00022692"/>
    </source>
</evidence>
<gene>
    <name evidence="20" type="ORF">HY768_10515</name>
</gene>
<comment type="subcellular location">
    <subcellularLocation>
        <location evidence="2">Cell membrane</location>
        <topology evidence="2">Multi-pass membrane protein</topology>
    </subcellularLocation>
</comment>
<evidence type="ECO:0000256" key="10">
    <source>
        <dbReference type="ARBA" id="ARBA00022679"/>
    </source>
</evidence>
<keyword evidence="13 19" id="KW-1133">Transmembrane helix</keyword>
<evidence type="ECO:0000256" key="1">
    <source>
        <dbReference type="ARBA" id="ARBA00001698"/>
    </source>
</evidence>
<keyword evidence="16" id="KW-0594">Phospholipid biosynthesis</keyword>
<feature type="transmembrane region" description="Helical" evidence="19">
    <location>
        <begin position="121"/>
        <end position="144"/>
    </location>
</feature>
<dbReference type="InterPro" id="IPR000374">
    <property type="entry name" value="PC_trans"/>
</dbReference>
<dbReference type="Pfam" id="PF01148">
    <property type="entry name" value="CTP_transf_1"/>
    <property type="match status" value="1"/>
</dbReference>
<comment type="caution">
    <text evidence="20">The sequence shown here is derived from an EMBL/GenBank/DDBJ whole genome shotgun (WGS) entry which is preliminary data.</text>
</comment>
<evidence type="ECO:0000256" key="17">
    <source>
        <dbReference type="ARBA" id="ARBA00023264"/>
    </source>
</evidence>
<keyword evidence="14" id="KW-0443">Lipid metabolism</keyword>
<evidence type="ECO:0000256" key="15">
    <source>
        <dbReference type="ARBA" id="ARBA00023136"/>
    </source>
</evidence>
<feature type="transmembrane region" description="Helical" evidence="19">
    <location>
        <begin position="23"/>
        <end position="40"/>
    </location>
</feature>
<evidence type="ECO:0000256" key="7">
    <source>
        <dbReference type="ARBA" id="ARBA00019373"/>
    </source>
</evidence>
<feature type="transmembrane region" description="Helical" evidence="19">
    <location>
        <begin position="156"/>
        <end position="174"/>
    </location>
</feature>
<evidence type="ECO:0000256" key="18">
    <source>
        <dbReference type="RuleBase" id="RU003938"/>
    </source>
</evidence>
<dbReference type="GO" id="GO:0005886">
    <property type="term" value="C:plasma membrane"/>
    <property type="evidence" value="ECO:0007669"/>
    <property type="project" value="UniProtKB-SubCell"/>
</dbReference>
<comment type="catalytic activity">
    <reaction evidence="1 18">
        <text>a 1,2-diacyl-sn-glycero-3-phosphate + CTP + H(+) = a CDP-1,2-diacyl-sn-glycerol + diphosphate</text>
        <dbReference type="Rhea" id="RHEA:16229"/>
        <dbReference type="ChEBI" id="CHEBI:15378"/>
        <dbReference type="ChEBI" id="CHEBI:33019"/>
        <dbReference type="ChEBI" id="CHEBI:37563"/>
        <dbReference type="ChEBI" id="CHEBI:58332"/>
        <dbReference type="ChEBI" id="CHEBI:58608"/>
        <dbReference type="EC" id="2.7.7.41"/>
    </reaction>
</comment>
<dbReference type="GO" id="GO:0004605">
    <property type="term" value="F:phosphatidate cytidylyltransferase activity"/>
    <property type="evidence" value="ECO:0007669"/>
    <property type="project" value="UniProtKB-EC"/>
</dbReference>
<dbReference type="PANTHER" id="PTHR46382">
    <property type="entry name" value="PHOSPHATIDATE CYTIDYLYLTRANSFERASE"/>
    <property type="match status" value="1"/>
</dbReference>
<dbReference type="Proteomes" id="UP000736328">
    <property type="component" value="Unassembled WGS sequence"/>
</dbReference>
<evidence type="ECO:0000256" key="14">
    <source>
        <dbReference type="ARBA" id="ARBA00023098"/>
    </source>
</evidence>
<comment type="similarity">
    <text evidence="5 18">Belongs to the CDS family.</text>
</comment>
<feature type="transmembrane region" description="Helical" evidence="19">
    <location>
        <begin position="195"/>
        <end position="214"/>
    </location>
</feature>
<evidence type="ECO:0000313" key="21">
    <source>
        <dbReference type="Proteomes" id="UP000736328"/>
    </source>
</evidence>
<evidence type="ECO:0000256" key="2">
    <source>
        <dbReference type="ARBA" id="ARBA00004651"/>
    </source>
</evidence>
<evidence type="ECO:0000256" key="4">
    <source>
        <dbReference type="ARBA" id="ARBA00005189"/>
    </source>
</evidence>
<dbReference type="EC" id="2.7.7.41" evidence="6 18"/>
<feature type="transmembrane region" description="Helical" evidence="19">
    <location>
        <begin position="46"/>
        <end position="66"/>
    </location>
</feature>
<evidence type="ECO:0000256" key="19">
    <source>
        <dbReference type="SAM" id="Phobius"/>
    </source>
</evidence>
<feature type="transmembrane region" description="Helical" evidence="19">
    <location>
        <begin position="220"/>
        <end position="240"/>
    </location>
</feature>
<keyword evidence="9" id="KW-0444">Lipid biosynthesis</keyword>
<evidence type="ECO:0000256" key="5">
    <source>
        <dbReference type="ARBA" id="ARBA00010185"/>
    </source>
</evidence>
<keyword evidence="12 18" id="KW-0548">Nucleotidyltransferase</keyword>
<organism evidence="20 21">
    <name type="scientific">candidate division TA06 bacterium</name>
    <dbReference type="NCBI Taxonomy" id="2250710"/>
    <lineage>
        <taxon>Bacteria</taxon>
        <taxon>Bacteria division TA06</taxon>
    </lineage>
</organism>
<evidence type="ECO:0000256" key="9">
    <source>
        <dbReference type="ARBA" id="ARBA00022516"/>
    </source>
</evidence>